<proteinExistence type="predicted"/>
<gene>
    <name evidence="2" type="ORF">UFOPK3564_04101</name>
</gene>
<evidence type="ECO:0000256" key="1">
    <source>
        <dbReference type="SAM" id="MobiDB-lite"/>
    </source>
</evidence>
<dbReference type="AlphaFoldDB" id="A0A6J7L175"/>
<organism evidence="2">
    <name type="scientific">freshwater metagenome</name>
    <dbReference type="NCBI Taxonomy" id="449393"/>
    <lineage>
        <taxon>unclassified sequences</taxon>
        <taxon>metagenomes</taxon>
        <taxon>ecological metagenomes</taxon>
    </lineage>
</organism>
<evidence type="ECO:0000313" key="2">
    <source>
        <dbReference type="EMBL" id="CAB4961685.1"/>
    </source>
</evidence>
<protein>
    <submittedName>
        <fullName evidence="2">Unannotated protein</fullName>
    </submittedName>
</protein>
<accession>A0A6J7L175</accession>
<dbReference type="EMBL" id="CAFBMK010000500">
    <property type="protein sequence ID" value="CAB4961685.1"/>
    <property type="molecule type" value="Genomic_DNA"/>
</dbReference>
<reference evidence="2" key="1">
    <citation type="submission" date="2020-05" db="EMBL/GenBank/DDBJ databases">
        <authorList>
            <person name="Chiriac C."/>
            <person name="Salcher M."/>
            <person name="Ghai R."/>
            <person name="Kavagutti S V."/>
        </authorList>
    </citation>
    <scope>NUCLEOTIDE SEQUENCE</scope>
</reference>
<sequence>MSPLSGNIRPIRCDSSTDLPVPDGPRTTVIIPSGMPTFRPFMTRLEPNDL</sequence>
<name>A0A6J7L175_9ZZZZ</name>
<feature type="region of interest" description="Disordered" evidence="1">
    <location>
        <begin position="1"/>
        <end position="35"/>
    </location>
</feature>